<sequence length="98" mass="10929">MQDTFLGEILGAVILAGDRFTLKATFESKPIRVLATGIDSEDGQMIIDQNHGNSVKVLEEIVPFAFFDAFANQLGDEKQSAIVGSFEEQRRIWNTPQR</sequence>
<name>A0A8S0Q0N9_OLEEU</name>
<reference evidence="1 2" key="1">
    <citation type="submission" date="2019-12" db="EMBL/GenBank/DDBJ databases">
        <authorList>
            <person name="Alioto T."/>
            <person name="Alioto T."/>
            <person name="Gomez Garrido J."/>
        </authorList>
    </citation>
    <scope>NUCLEOTIDE SEQUENCE [LARGE SCALE GENOMIC DNA]</scope>
</reference>
<evidence type="ECO:0000313" key="1">
    <source>
        <dbReference type="EMBL" id="CAA2961063.1"/>
    </source>
</evidence>
<dbReference type="PANTHER" id="PTHR46692:SF1">
    <property type="entry name" value="NUCLEOSIDE HYDROLASE 3-RELATED"/>
    <property type="match status" value="1"/>
</dbReference>
<gene>
    <name evidence="1" type="ORF">OLEA9_A054288</name>
</gene>
<comment type="caution">
    <text evidence="1">The sequence shown here is derived from an EMBL/GenBank/DDBJ whole genome shotgun (WGS) entry which is preliminary data.</text>
</comment>
<keyword evidence="2" id="KW-1185">Reference proteome</keyword>
<dbReference type="AlphaFoldDB" id="A0A8S0Q0N9"/>
<dbReference type="Proteomes" id="UP000594638">
    <property type="component" value="Unassembled WGS sequence"/>
</dbReference>
<dbReference type="OrthoDB" id="5783963at2759"/>
<accession>A0A8S0Q0N9</accession>
<organism evidence="1 2">
    <name type="scientific">Olea europaea subsp. europaea</name>
    <dbReference type="NCBI Taxonomy" id="158383"/>
    <lineage>
        <taxon>Eukaryota</taxon>
        <taxon>Viridiplantae</taxon>
        <taxon>Streptophyta</taxon>
        <taxon>Embryophyta</taxon>
        <taxon>Tracheophyta</taxon>
        <taxon>Spermatophyta</taxon>
        <taxon>Magnoliopsida</taxon>
        <taxon>eudicotyledons</taxon>
        <taxon>Gunneridae</taxon>
        <taxon>Pentapetalae</taxon>
        <taxon>asterids</taxon>
        <taxon>lamiids</taxon>
        <taxon>Lamiales</taxon>
        <taxon>Oleaceae</taxon>
        <taxon>Oleeae</taxon>
        <taxon>Olea</taxon>
    </lineage>
</organism>
<proteinExistence type="predicted"/>
<dbReference type="EMBL" id="CACTIH010000489">
    <property type="protein sequence ID" value="CAA2961063.1"/>
    <property type="molecule type" value="Genomic_DNA"/>
</dbReference>
<evidence type="ECO:0000313" key="2">
    <source>
        <dbReference type="Proteomes" id="UP000594638"/>
    </source>
</evidence>
<protein>
    <submittedName>
        <fullName evidence="1">Uncharacterized protein</fullName>
    </submittedName>
</protein>
<dbReference type="Gramene" id="OE9A054288T1">
    <property type="protein sequence ID" value="OE9A054288C1"/>
    <property type="gene ID" value="OE9A054288"/>
</dbReference>
<dbReference type="PANTHER" id="PTHR46692">
    <property type="entry name" value="INOSINE-URIDINE PREFERRING NUCLEOSIDE HYDROLASE FAMILY PROTEIN"/>
    <property type="match status" value="1"/>
</dbReference>